<dbReference type="PROSITE" id="PS50885">
    <property type="entry name" value="HAMP"/>
    <property type="match status" value="1"/>
</dbReference>
<keyword evidence="5" id="KW-1185">Reference proteome</keyword>
<protein>
    <submittedName>
        <fullName evidence="4">Stage II sporulation protein E</fullName>
    </submittedName>
</protein>
<dbReference type="GO" id="GO:0016791">
    <property type="term" value="F:phosphatase activity"/>
    <property type="evidence" value="ECO:0007669"/>
    <property type="project" value="TreeGrafter"/>
</dbReference>
<evidence type="ECO:0000313" key="5">
    <source>
        <dbReference type="Proteomes" id="UP000002191"/>
    </source>
</evidence>
<evidence type="ECO:0000256" key="2">
    <source>
        <dbReference type="SAM" id="Phobius"/>
    </source>
</evidence>
<dbReference type="Pfam" id="PF07228">
    <property type="entry name" value="SpoIIE"/>
    <property type="match status" value="1"/>
</dbReference>
<dbReference type="GO" id="GO:0016020">
    <property type="term" value="C:membrane"/>
    <property type="evidence" value="ECO:0007669"/>
    <property type="project" value="InterPro"/>
</dbReference>
<organism evidence="4 5">
    <name type="scientific">Pseudodesulfovibrio aespoeensis (strain ATCC 700646 / DSM 10631 / Aspo-2)</name>
    <name type="common">Desulfovibrio aespoeensis</name>
    <dbReference type="NCBI Taxonomy" id="643562"/>
    <lineage>
        <taxon>Bacteria</taxon>
        <taxon>Pseudomonadati</taxon>
        <taxon>Thermodesulfobacteriota</taxon>
        <taxon>Desulfovibrionia</taxon>
        <taxon>Desulfovibrionales</taxon>
        <taxon>Desulfovibrionaceae</taxon>
    </lineage>
</organism>
<keyword evidence="1" id="KW-0378">Hydrolase</keyword>
<dbReference type="eggNOG" id="COG2972">
    <property type="taxonomic scope" value="Bacteria"/>
</dbReference>
<dbReference type="KEGG" id="das:Daes_0559"/>
<dbReference type="CDD" id="cd06225">
    <property type="entry name" value="HAMP"/>
    <property type="match status" value="1"/>
</dbReference>
<dbReference type="EMBL" id="CP002431">
    <property type="protein sequence ID" value="ADU61579.1"/>
    <property type="molecule type" value="Genomic_DNA"/>
</dbReference>
<dbReference type="SUPFAM" id="SSF158472">
    <property type="entry name" value="HAMP domain-like"/>
    <property type="match status" value="1"/>
</dbReference>
<dbReference type="HOGENOM" id="CLU_020306_1_0_7"/>
<dbReference type="STRING" id="643562.Daes_0559"/>
<dbReference type="OrthoDB" id="343514at2"/>
<dbReference type="GO" id="GO:0007165">
    <property type="term" value="P:signal transduction"/>
    <property type="evidence" value="ECO:0007669"/>
    <property type="project" value="InterPro"/>
</dbReference>
<reference evidence="4 5" key="2">
    <citation type="journal article" date="2014" name="Genome Announc.">
        <title>Complete Genome Sequence of the Subsurface, Mesophilic Sulfate-Reducing Bacterium Desulfovibrio aespoeensis Aspo-2.</title>
        <authorList>
            <person name="Pedersen K."/>
            <person name="Bengtsson A."/>
            <person name="Edlund J."/>
            <person name="Rabe L."/>
            <person name="Hazen T."/>
            <person name="Chakraborty R."/>
            <person name="Goodwin L."/>
            <person name="Shapiro N."/>
        </authorList>
    </citation>
    <scope>NUCLEOTIDE SEQUENCE [LARGE SCALE GENOMIC DNA]</scope>
    <source>
        <strain evidence="5">ATCC 700646 / DSM 10631 / Aspo-2</strain>
    </source>
</reference>
<evidence type="ECO:0000259" key="3">
    <source>
        <dbReference type="PROSITE" id="PS50885"/>
    </source>
</evidence>
<dbReference type="Gene3D" id="3.60.40.10">
    <property type="entry name" value="PPM-type phosphatase domain"/>
    <property type="match status" value="1"/>
</dbReference>
<dbReference type="InterPro" id="IPR036457">
    <property type="entry name" value="PPM-type-like_dom_sf"/>
</dbReference>
<keyword evidence="2" id="KW-1133">Transmembrane helix</keyword>
<dbReference type="RefSeq" id="WP_013513515.1">
    <property type="nucleotide sequence ID" value="NC_014844.1"/>
</dbReference>
<dbReference type="AlphaFoldDB" id="E6VYC1"/>
<feature type="domain" description="HAMP" evidence="3">
    <location>
        <begin position="406"/>
        <end position="459"/>
    </location>
</feature>
<reference evidence="5" key="1">
    <citation type="submission" date="2010-12" db="EMBL/GenBank/DDBJ databases">
        <title>Complete sequence of Desulfovibrio aespoeensis Aspo-2.</title>
        <authorList>
            <consortium name="US DOE Joint Genome Institute"/>
            <person name="Lucas S."/>
            <person name="Copeland A."/>
            <person name="Lapidus A."/>
            <person name="Cheng J.-F."/>
            <person name="Goodwin L."/>
            <person name="Pitluck S."/>
            <person name="Chertkov O."/>
            <person name="Misra M."/>
            <person name="Detter J.C."/>
            <person name="Han C."/>
            <person name="Tapia R."/>
            <person name="Land M."/>
            <person name="Hauser L."/>
            <person name="Kyrpides N."/>
            <person name="Ivanova N."/>
            <person name="Ovchinnikova G."/>
            <person name="Pedersen K."/>
            <person name="Jagevall S."/>
            <person name="Hazen T."/>
            <person name="Woyke T."/>
        </authorList>
    </citation>
    <scope>NUCLEOTIDE SEQUENCE [LARGE SCALE GENOMIC DNA]</scope>
    <source>
        <strain evidence="5">ATCC 700646 / DSM 10631 / Aspo-2</strain>
    </source>
</reference>
<accession>E6VYC1</accession>
<feature type="transmembrane region" description="Helical" evidence="2">
    <location>
        <begin position="385"/>
        <end position="405"/>
    </location>
</feature>
<name>E6VYC1_PSEA9</name>
<keyword evidence="2" id="KW-0812">Transmembrane</keyword>
<dbReference type="SUPFAM" id="SSF81606">
    <property type="entry name" value="PP2C-like"/>
    <property type="match status" value="1"/>
</dbReference>
<dbReference type="Pfam" id="PF00672">
    <property type="entry name" value="HAMP"/>
    <property type="match status" value="1"/>
</dbReference>
<sequence length="706" mass="77065" precursor="true">MNLSIRIKIFLVLVAFSLLPLFLSRTVTSHTATTMAETLSDRTRTELLDIVTAELQHSAMSILRTVEGRGQALRLGTMMLARQAGSLLDETKPESLTSARPPSPWPLAQKITAPKGRYDKQIMHGATISLLVDFEAQTFHVSPFVRDTSVLSQVDRLHGLLPTFADVYAQLDSSATWVQVGLESGLLVRYPGLDSFPMVYDHRDQPWYENVKASGHAVWTLPQIDPTTRQVMATIAHPVHDASGGFAGVAAIDIPIQSVLHETDITSRWSEDTRSFMVARDPGGGLLILAQQSYEATKSQHWRAGIEPERMASDDSEAFARLLAAMDASDSGAMRLPYHGEDSVWAFASNPNFSFLLIAPESVVARLPDEVSGSLTTMFNRIRSVSAIISAIMLVATGLIAWFGSRAITRPIIRMTEAAERLSRGDFSARMDTVRTGDERDVLTDSFNNMVPKLAEHVRLSRDLALAEEVQGLLLPGSVPTLPGYEIAGGIVYCDQTGGDYYDFLDTRVEHGRALGVLLGDVSGHGVPSALIMASARGQMHSLTEVPMSAEARISTVNASLARDLDGTGRFLTLFYLELLDGSGSVRWVRAGHDPAIRYSPDRDEFGELDGAGLPLGVASDFVYVEEHTVLEEGELLVLATDGVWEARDEAGEMFGKQRVLALVRENAHKCPEDIRTALMQAATRHQAGGQEDDMAVVVIRKTLNG</sequence>
<evidence type="ECO:0000256" key="1">
    <source>
        <dbReference type="ARBA" id="ARBA00022801"/>
    </source>
</evidence>
<dbReference type="Gene3D" id="3.30.450.20">
    <property type="entry name" value="PAS domain"/>
    <property type="match status" value="1"/>
</dbReference>
<dbReference type="SMART" id="SM00331">
    <property type="entry name" value="PP2C_SIG"/>
    <property type="match status" value="1"/>
</dbReference>
<dbReference type="InterPro" id="IPR001932">
    <property type="entry name" value="PPM-type_phosphatase-like_dom"/>
</dbReference>
<dbReference type="SMART" id="SM00304">
    <property type="entry name" value="HAMP"/>
    <property type="match status" value="1"/>
</dbReference>
<dbReference type="PANTHER" id="PTHR43156:SF2">
    <property type="entry name" value="STAGE II SPORULATION PROTEIN E"/>
    <property type="match status" value="1"/>
</dbReference>
<evidence type="ECO:0000313" key="4">
    <source>
        <dbReference type="EMBL" id="ADU61579.1"/>
    </source>
</evidence>
<dbReference type="PANTHER" id="PTHR43156">
    <property type="entry name" value="STAGE II SPORULATION PROTEIN E-RELATED"/>
    <property type="match status" value="1"/>
</dbReference>
<dbReference type="InterPro" id="IPR052016">
    <property type="entry name" value="Bact_Sigma-Reg"/>
</dbReference>
<keyword evidence="2" id="KW-0472">Membrane</keyword>
<gene>
    <name evidence="4" type="ordered locus">Daes_0559</name>
</gene>
<dbReference type="InterPro" id="IPR003660">
    <property type="entry name" value="HAMP_dom"/>
</dbReference>
<dbReference type="Proteomes" id="UP000002191">
    <property type="component" value="Chromosome"/>
</dbReference>
<dbReference type="Pfam" id="PF22673">
    <property type="entry name" value="MCP-like_PDC_1"/>
    <property type="match status" value="1"/>
</dbReference>
<proteinExistence type="predicted"/>
<dbReference type="CDD" id="cd12913">
    <property type="entry name" value="PDC1_MCP_like"/>
    <property type="match status" value="1"/>
</dbReference>
<dbReference type="eggNOG" id="COG2208">
    <property type="taxonomic scope" value="Bacteria"/>
</dbReference>
<dbReference type="Gene3D" id="6.10.340.10">
    <property type="match status" value="1"/>
</dbReference>